<proteinExistence type="predicted"/>
<evidence type="ECO:0000313" key="3">
    <source>
        <dbReference type="Proteomes" id="UP000268094"/>
    </source>
</evidence>
<accession>A0A3A8I4M1</accession>
<dbReference type="PANTHER" id="PTHR43245:SF13">
    <property type="entry name" value="UDP-D-APIOSE_UDP-D-XYLOSE SYNTHASE 2"/>
    <property type="match status" value="1"/>
</dbReference>
<reference evidence="3" key="1">
    <citation type="submission" date="2018-09" db="EMBL/GenBank/DDBJ databases">
        <authorList>
            <person name="Livingstone P.G."/>
            <person name="Whitworth D.E."/>
        </authorList>
    </citation>
    <scope>NUCLEOTIDE SEQUENCE [LARGE SCALE GENOMIC DNA]</scope>
    <source>
        <strain evidence="3">CA054A</strain>
    </source>
</reference>
<dbReference type="EMBL" id="RAVZ01000263">
    <property type="protein sequence ID" value="RKG78427.1"/>
    <property type="molecule type" value="Genomic_DNA"/>
</dbReference>
<dbReference type="PANTHER" id="PTHR43245">
    <property type="entry name" value="BIFUNCTIONAL POLYMYXIN RESISTANCE PROTEIN ARNA"/>
    <property type="match status" value="1"/>
</dbReference>
<protein>
    <submittedName>
        <fullName evidence="2">NAD-dependent epimerase/dehydratase family protein</fullName>
    </submittedName>
</protein>
<dbReference type="InterPro" id="IPR001509">
    <property type="entry name" value="Epimerase_deHydtase"/>
</dbReference>
<keyword evidence="3" id="KW-1185">Reference proteome</keyword>
<evidence type="ECO:0000259" key="1">
    <source>
        <dbReference type="Pfam" id="PF01370"/>
    </source>
</evidence>
<dbReference type="InterPro" id="IPR050177">
    <property type="entry name" value="Lipid_A_modif_metabolic_enz"/>
</dbReference>
<dbReference type="SUPFAM" id="SSF51735">
    <property type="entry name" value="NAD(P)-binding Rossmann-fold domains"/>
    <property type="match status" value="1"/>
</dbReference>
<dbReference type="Gene3D" id="3.40.50.720">
    <property type="entry name" value="NAD(P)-binding Rossmann-like Domain"/>
    <property type="match status" value="1"/>
</dbReference>
<dbReference type="AlphaFoldDB" id="A0A3A8I4M1"/>
<dbReference type="Pfam" id="PF01370">
    <property type="entry name" value="Epimerase"/>
    <property type="match status" value="1"/>
</dbReference>
<dbReference type="Proteomes" id="UP000268094">
    <property type="component" value="Unassembled WGS sequence"/>
</dbReference>
<dbReference type="PROSITE" id="PS51318">
    <property type="entry name" value="TAT"/>
    <property type="match status" value="1"/>
</dbReference>
<name>A0A3A8I4M1_9BACT</name>
<dbReference type="InterPro" id="IPR036291">
    <property type="entry name" value="NAD(P)-bd_dom_sf"/>
</dbReference>
<feature type="domain" description="NAD-dependent epimerase/dehydratase" evidence="1">
    <location>
        <begin position="47"/>
        <end position="263"/>
    </location>
</feature>
<dbReference type="OrthoDB" id="7941246at2"/>
<gene>
    <name evidence="2" type="ORF">D7V88_29850</name>
</gene>
<organism evidence="2 3">
    <name type="scientific">Corallococcus terminator</name>
    <dbReference type="NCBI Taxonomy" id="2316733"/>
    <lineage>
        <taxon>Bacteria</taxon>
        <taxon>Pseudomonadati</taxon>
        <taxon>Myxococcota</taxon>
        <taxon>Myxococcia</taxon>
        <taxon>Myxococcales</taxon>
        <taxon>Cystobacterineae</taxon>
        <taxon>Myxococcaceae</taxon>
        <taxon>Corallococcus</taxon>
    </lineage>
</organism>
<evidence type="ECO:0000313" key="2">
    <source>
        <dbReference type="EMBL" id="RKG78427.1"/>
    </source>
</evidence>
<sequence length="390" mass="42223">MKLTRRGVIQAAAALGVAQTLGCATTPKAGPVPGPEAEDPKGKPLSILILGGTRFLGPALVERAQERGHTLTLFNRGKSNPGLFPNVEKLQGDRDPTKGEGLKALEGRKWDVVIDTSGYYPRIVKASADLLAPNVGQYVFISSISVYKELTKSNLDETAPVATIDPAAKEEITEQSYGAFKALCEQAAEAAFPGRALNIRPGYIVGPDDGSDRFTYWPLRVARGGEVLAPGDGEDPVQFVDARDLAAFIIRNVERRTMGVFNVTGPTKPINMRTFLEGVREVTGSDARFTWVETPFLEQQKLMPIAEIPIWAARTGAEGGLGRVSIERAIQAGLTVRPLADTVRDTLAWFRTLPPERQEKQRAGIPADREREMLAAWHQAKGTGTAKAAE</sequence>
<comment type="caution">
    <text evidence="2">The sequence shown here is derived from an EMBL/GenBank/DDBJ whole genome shotgun (WGS) entry which is preliminary data.</text>
</comment>
<dbReference type="InterPro" id="IPR006311">
    <property type="entry name" value="TAT_signal"/>
</dbReference>
<dbReference type="RefSeq" id="WP_120544014.1">
    <property type="nucleotide sequence ID" value="NZ_RAVZ01000263.1"/>
</dbReference>